<keyword evidence="2" id="KW-1185">Reference proteome</keyword>
<evidence type="ECO:0000313" key="2">
    <source>
        <dbReference type="Proteomes" id="UP000499080"/>
    </source>
</evidence>
<proteinExistence type="predicted"/>
<organism evidence="1 2">
    <name type="scientific">Araneus ventricosus</name>
    <name type="common">Orbweaver spider</name>
    <name type="synonym">Epeira ventricosa</name>
    <dbReference type="NCBI Taxonomy" id="182803"/>
    <lineage>
        <taxon>Eukaryota</taxon>
        <taxon>Metazoa</taxon>
        <taxon>Ecdysozoa</taxon>
        <taxon>Arthropoda</taxon>
        <taxon>Chelicerata</taxon>
        <taxon>Arachnida</taxon>
        <taxon>Araneae</taxon>
        <taxon>Araneomorphae</taxon>
        <taxon>Entelegynae</taxon>
        <taxon>Araneoidea</taxon>
        <taxon>Araneidae</taxon>
        <taxon>Araneus</taxon>
    </lineage>
</organism>
<protein>
    <submittedName>
        <fullName evidence="1">Uncharacterized protein</fullName>
    </submittedName>
</protein>
<comment type="caution">
    <text evidence="1">The sequence shown here is derived from an EMBL/GenBank/DDBJ whole genome shotgun (WGS) entry which is preliminary data.</text>
</comment>
<sequence length="104" mass="11962">MIGCYLSSLRYTLSQKTSNTYGMRMKPIEILSYGTRIAIAELKQRDTNTRRRYDERCRSDATYDLVFFNGAVHTSATKLCNRFPPRAYHACAPVLTANHHMLPL</sequence>
<dbReference type="Proteomes" id="UP000499080">
    <property type="component" value="Unassembled WGS sequence"/>
</dbReference>
<accession>A0A4Y2N1X1</accession>
<dbReference type="AlphaFoldDB" id="A0A4Y2N1X1"/>
<gene>
    <name evidence="1" type="ORF">AVEN_182746_1</name>
</gene>
<dbReference type="EMBL" id="BGPR01008363">
    <property type="protein sequence ID" value="GBN33335.1"/>
    <property type="molecule type" value="Genomic_DNA"/>
</dbReference>
<name>A0A4Y2N1X1_ARAVE</name>
<evidence type="ECO:0000313" key="1">
    <source>
        <dbReference type="EMBL" id="GBN33335.1"/>
    </source>
</evidence>
<reference evidence="1 2" key="1">
    <citation type="journal article" date="2019" name="Sci. Rep.">
        <title>Orb-weaving spider Araneus ventricosus genome elucidates the spidroin gene catalogue.</title>
        <authorList>
            <person name="Kono N."/>
            <person name="Nakamura H."/>
            <person name="Ohtoshi R."/>
            <person name="Moran D.A.P."/>
            <person name="Shinohara A."/>
            <person name="Yoshida Y."/>
            <person name="Fujiwara M."/>
            <person name="Mori M."/>
            <person name="Tomita M."/>
            <person name="Arakawa K."/>
        </authorList>
    </citation>
    <scope>NUCLEOTIDE SEQUENCE [LARGE SCALE GENOMIC DNA]</scope>
</reference>